<dbReference type="AlphaFoldDB" id="Q601B3"/>
<evidence type="ECO:0008006" key="4">
    <source>
        <dbReference type="Google" id="ProtNLM"/>
    </source>
</evidence>
<sequence length="240" mass="27255">MLMVATVGLIQEGFHGAEAFSHKFENLENLYKILIIGGGALFGLVSVFIARWFFIRIFKTELHSDHKKHDHSDHIVNFSDVDSPKSAWLAILLLLSHRTIDGFILGSVIARVTAGDPINWYLIATFIAHMLIEVLIIHYRQVQYGQSIKKSVIYNLITTLILVPIIIVGAFLNRFFIKTGWLIPFFNVSGGAILSFVVIIELVPEFIHLRNNPSFQWHFSLFLFALGIILALIILILHEH</sequence>
<name>Q601B3_MESH2</name>
<protein>
    <recommendedName>
        <fullName evidence="4">ZIP Zinc transporter</fullName>
    </recommendedName>
</protein>
<feature type="transmembrane region" description="Helical" evidence="1">
    <location>
        <begin position="152"/>
        <end position="175"/>
    </location>
</feature>
<dbReference type="Proteomes" id="UP000006822">
    <property type="component" value="Chromosome"/>
</dbReference>
<feature type="transmembrane region" description="Helical" evidence="1">
    <location>
        <begin position="215"/>
        <end position="237"/>
    </location>
</feature>
<gene>
    <name evidence="2" type="ordered locus">mhp289</name>
</gene>
<feature type="transmembrane region" description="Helical" evidence="1">
    <location>
        <begin position="118"/>
        <end position="140"/>
    </location>
</feature>
<keyword evidence="1" id="KW-1133">Transmembrane helix</keyword>
<evidence type="ECO:0000256" key="1">
    <source>
        <dbReference type="SAM" id="Phobius"/>
    </source>
</evidence>
<dbReference type="KEGG" id="mhy:mhp289"/>
<dbReference type="PhylomeDB" id="Q601B3"/>
<proteinExistence type="predicted"/>
<evidence type="ECO:0000313" key="2">
    <source>
        <dbReference type="EMBL" id="AAV27809.1"/>
    </source>
</evidence>
<dbReference type="EMBL" id="AE017332">
    <property type="protein sequence ID" value="AAV27809.1"/>
    <property type="molecule type" value="Genomic_DNA"/>
</dbReference>
<dbReference type="eggNOG" id="COG0428">
    <property type="taxonomic scope" value="Bacteria"/>
</dbReference>
<dbReference type="HOGENOM" id="CLU_065559_0_0_14"/>
<feature type="transmembrane region" description="Helical" evidence="1">
    <location>
        <begin position="181"/>
        <end position="203"/>
    </location>
</feature>
<feature type="transmembrane region" description="Helical" evidence="1">
    <location>
        <begin position="87"/>
        <end position="112"/>
    </location>
</feature>
<evidence type="ECO:0000313" key="3">
    <source>
        <dbReference type="Proteomes" id="UP000006822"/>
    </source>
</evidence>
<keyword evidence="1" id="KW-0472">Membrane</keyword>
<feature type="transmembrane region" description="Helical" evidence="1">
    <location>
        <begin position="29"/>
        <end position="54"/>
    </location>
</feature>
<reference evidence="2 3" key="1">
    <citation type="journal article" date="2004" name="J. Bacteriol.">
        <title>The genome sequence of Mycoplasma hyopneumoniae strain 232, the agent of swine mycoplasmosis.</title>
        <authorList>
            <person name="Minion F.C."/>
            <person name="Lefkowitz E.J."/>
            <person name="Madsen M.L."/>
            <person name="Cleary B.J."/>
            <person name="Swartzell S.M."/>
            <person name="Mahairas G.G."/>
        </authorList>
    </citation>
    <scope>NUCLEOTIDE SEQUENCE [LARGE SCALE GENOMIC DNA]</scope>
    <source>
        <strain evidence="2 3">232</strain>
    </source>
</reference>
<keyword evidence="1" id="KW-0812">Transmembrane</keyword>
<organism evidence="2 3">
    <name type="scientific">Mesomycoplasma hyopneumoniae (strain 232)</name>
    <name type="common">Mycoplasma hyopneumoniae</name>
    <dbReference type="NCBI Taxonomy" id="295358"/>
    <lineage>
        <taxon>Bacteria</taxon>
        <taxon>Bacillati</taxon>
        <taxon>Mycoplasmatota</taxon>
        <taxon>Mycoplasmoidales</taxon>
        <taxon>Metamycoplasmataceae</taxon>
        <taxon>Mesomycoplasma</taxon>
    </lineage>
</organism>
<accession>Q601B3</accession>